<accession>W2JG82</accession>
<evidence type="ECO:0000313" key="1">
    <source>
        <dbReference type="EMBL" id="ETL44762.1"/>
    </source>
</evidence>
<dbReference type="Proteomes" id="UP000053864">
    <property type="component" value="Unassembled WGS sequence"/>
</dbReference>
<protein>
    <submittedName>
        <fullName evidence="1">Uncharacterized protein</fullName>
    </submittedName>
</protein>
<name>W2JG82_PHYNI</name>
<dbReference type="EMBL" id="KI671890">
    <property type="protein sequence ID" value="ETL44762.1"/>
    <property type="molecule type" value="Genomic_DNA"/>
</dbReference>
<evidence type="ECO:0000313" key="2">
    <source>
        <dbReference type="Proteomes" id="UP000053864"/>
    </source>
</evidence>
<gene>
    <name evidence="1" type="ORF">L916_04983</name>
</gene>
<organism evidence="1 2">
    <name type="scientific">Phytophthora nicotianae</name>
    <name type="common">Potato buckeye rot agent</name>
    <name type="synonym">Phytophthora parasitica</name>
    <dbReference type="NCBI Taxonomy" id="4792"/>
    <lineage>
        <taxon>Eukaryota</taxon>
        <taxon>Sar</taxon>
        <taxon>Stramenopiles</taxon>
        <taxon>Oomycota</taxon>
        <taxon>Peronosporomycetes</taxon>
        <taxon>Peronosporales</taxon>
        <taxon>Peronosporaceae</taxon>
        <taxon>Phytophthora</taxon>
    </lineage>
</organism>
<reference evidence="1 2" key="1">
    <citation type="submission" date="2013-11" db="EMBL/GenBank/DDBJ databases">
        <title>The Genome Sequence of Phytophthora parasitica CJ05E6.</title>
        <authorList>
            <consortium name="The Broad Institute Genomics Platform"/>
            <person name="Russ C."/>
            <person name="Tyler B."/>
            <person name="Panabieres F."/>
            <person name="Shan W."/>
            <person name="Tripathy S."/>
            <person name="Grunwald N."/>
            <person name="Machado M."/>
            <person name="Johnson C.S."/>
            <person name="Arredondo F."/>
            <person name="Hong C."/>
            <person name="Coffey M."/>
            <person name="Young S.K."/>
            <person name="Zeng Q."/>
            <person name="Gargeya S."/>
            <person name="Fitzgerald M."/>
            <person name="Abouelleil A."/>
            <person name="Alvarado L."/>
            <person name="Chapman S.B."/>
            <person name="Gainer-Dewar J."/>
            <person name="Goldberg J."/>
            <person name="Griggs A."/>
            <person name="Gujja S."/>
            <person name="Hansen M."/>
            <person name="Howarth C."/>
            <person name="Imamovic A."/>
            <person name="Ireland A."/>
            <person name="Larimer J."/>
            <person name="McCowan C."/>
            <person name="Murphy C."/>
            <person name="Pearson M."/>
            <person name="Poon T.W."/>
            <person name="Priest M."/>
            <person name="Roberts A."/>
            <person name="Saif S."/>
            <person name="Shea T."/>
            <person name="Sykes S."/>
            <person name="Wortman J."/>
            <person name="Nusbaum C."/>
            <person name="Birren B."/>
        </authorList>
    </citation>
    <scope>NUCLEOTIDE SEQUENCE [LARGE SCALE GENOMIC DNA]</scope>
    <source>
        <strain evidence="1 2">CJ05E6</strain>
    </source>
</reference>
<dbReference type="AlphaFoldDB" id="W2JG82"/>
<proteinExistence type="predicted"/>
<sequence length="56" mass="6583">MFPTPRGTPASFSRCEHRCSYLSCHWSEPELSYRPVETPHYWLEALGASRRSRKPM</sequence>